<dbReference type="AlphaFoldDB" id="C4V9J4"/>
<dbReference type="OMA" id="CDAIQSN"/>
<dbReference type="GO" id="GO:0003676">
    <property type="term" value="F:nucleic acid binding"/>
    <property type="evidence" value="ECO:0007669"/>
    <property type="project" value="InterPro"/>
</dbReference>
<evidence type="ECO:0000313" key="7">
    <source>
        <dbReference type="Proteomes" id="UP000009082"/>
    </source>
</evidence>
<dbReference type="InterPro" id="IPR007848">
    <property type="entry name" value="Small_mtfrase_dom"/>
</dbReference>
<sequence length="172" mass="19457">MNSFDWYSPDEDSYTLVDVLQEENIQNSLVIDLGTSTGFITNSLDKSNVIIGSDLNLKALKKQKEGNLIHMDLLNCIRQDLIDIIIFNPPYVLNSNCSIIGGGVDGCAIINRFIKEIECNIFYLLVIEANKPKEIIKKIEAKGYTVQIKKIRKILGETIFILKGKNKFFLNI</sequence>
<dbReference type="InterPro" id="IPR052190">
    <property type="entry name" value="Euk-Arch_PrmC-MTase"/>
</dbReference>
<dbReference type="EMBL" id="ACOL01000114">
    <property type="protein sequence ID" value="EEQ82110.1"/>
    <property type="molecule type" value="Genomic_DNA"/>
</dbReference>
<dbReference type="PANTHER" id="PTHR45875:SF1">
    <property type="entry name" value="METHYLTRANSFERASE N6AMT1"/>
    <property type="match status" value="1"/>
</dbReference>
<evidence type="ECO:0000256" key="1">
    <source>
        <dbReference type="ARBA" id="ARBA00006149"/>
    </source>
</evidence>
<dbReference type="GO" id="GO:0008757">
    <property type="term" value="F:S-adenosylmethionine-dependent methyltransferase activity"/>
    <property type="evidence" value="ECO:0007669"/>
    <property type="project" value="TreeGrafter"/>
</dbReference>
<keyword evidence="4" id="KW-0949">S-adenosyl-L-methionine</keyword>
<evidence type="ECO:0000256" key="2">
    <source>
        <dbReference type="ARBA" id="ARBA00022603"/>
    </source>
</evidence>
<evidence type="ECO:0000256" key="3">
    <source>
        <dbReference type="ARBA" id="ARBA00022679"/>
    </source>
</evidence>
<comment type="similarity">
    <text evidence="1">Belongs to the eukaryotic/archaeal PrmC-related family.</text>
</comment>
<organism evidence="7">
    <name type="scientific">Vairimorpha ceranae (strain BRL01)</name>
    <name type="common">Microsporidian parasite</name>
    <name type="synonym">Nosema ceranae</name>
    <dbReference type="NCBI Taxonomy" id="578460"/>
    <lineage>
        <taxon>Eukaryota</taxon>
        <taxon>Fungi</taxon>
        <taxon>Fungi incertae sedis</taxon>
        <taxon>Microsporidia</taxon>
        <taxon>Nosematidae</taxon>
        <taxon>Vairimorpha</taxon>
    </lineage>
</organism>
<dbReference type="VEuPathDB" id="MicrosporidiaDB:NCER_101242"/>
<accession>C4V9J4</accession>
<evidence type="ECO:0000313" key="6">
    <source>
        <dbReference type="EMBL" id="EEQ82110.1"/>
    </source>
</evidence>
<dbReference type="PANTHER" id="PTHR45875">
    <property type="entry name" value="METHYLTRANSFERASE N6AMT1"/>
    <property type="match status" value="1"/>
</dbReference>
<gene>
    <name evidence="6" type="ORF">NCER_101242</name>
</gene>
<keyword evidence="2" id="KW-0489">Methyltransferase</keyword>
<dbReference type="GO" id="GO:0032259">
    <property type="term" value="P:methylation"/>
    <property type="evidence" value="ECO:0007669"/>
    <property type="project" value="UniProtKB-KW"/>
</dbReference>
<evidence type="ECO:0000259" key="5">
    <source>
        <dbReference type="Pfam" id="PF05175"/>
    </source>
</evidence>
<dbReference type="Proteomes" id="UP000009082">
    <property type="component" value="Unassembled WGS sequence"/>
</dbReference>
<dbReference type="PROSITE" id="PS00092">
    <property type="entry name" value="N6_MTASE"/>
    <property type="match status" value="1"/>
</dbReference>
<reference evidence="7" key="1">
    <citation type="journal article" date="2009" name="PLoS Pathog.">
        <title>Genomic analyses of the microsporidian Nosema ceranae, an emergent pathogen of honey bees.</title>
        <authorList>
            <person name="Cornman R.S."/>
            <person name="Chen Y.P."/>
            <person name="Schatz M.C."/>
            <person name="Street C."/>
            <person name="Zhao Y."/>
            <person name="Desany B."/>
            <person name="Egholm M."/>
            <person name="Hutchison S."/>
            <person name="Pettis J.S."/>
            <person name="Lipkin W.I."/>
            <person name="Evans J.D."/>
        </authorList>
    </citation>
    <scope>NUCLEOTIDE SEQUENCE [LARGE SCALE GENOMIC DNA]</scope>
    <source>
        <strain evidence="7">BRL01</strain>
    </source>
</reference>
<dbReference type="Gene3D" id="3.40.50.150">
    <property type="entry name" value="Vaccinia Virus protein VP39"/>
    <property type="match status" value="1"/>
</dbReference>
<dbReference type="OrthoDB" id="406152at2759"/>
<dbReference type="KEGG" id="nce:NCER_101242"/>
<dbReference type="Pfam" id="PF05175">
    <property type="entry name" value="MTS"/>
    <property type="match status" value="1"/>
</dbReference>
<dbReference type="GO" id="GO:0035657">
    <property type="term" value="C:eRF1 methyltransferase complex"/>
    <property type="evidence" value="ECO:0007669"/>
    <property type="project" value="TreeGrafter"/>
</dbReference>
<protein>
    <recommendedName>
        <fullName evidence="5">Methyltransferase small domain-containing protein</fullName>
    </recommendedName>
</protein>
<keyword evidence="3" id="KW-0808">Transferase</keyword>
<dbReference type="InParanoid" id="C4V9J4"/>
<dbReference type="SUPFAM" id="SSF53335">
    <property type="entry name" value="S-adenosyl-L-methionine-dependent methyltransferases"/>
    <property type="match status" value="1"/>
</dbReference>
<dbReference type="STRING" id="578460.C4V9J4"/>
<name>C4V9J4_VAIC1</name>
<dbReference type="GO" id="GO:0008276">
    <property type="term" value="F:protein methyltransferase activity"/>
    <property type="evidence" value="ECO:0007669"/>
    <property type="project" value="TreeGrafter"/>
</dbReference>
<dbReference type="InterPro" id="IPR029063">
    <property type="entry name" value="SAM-dependent_MTases_sf"/>
</dbReference>
<feature type="domain" description="Methyltransferase small" evidence="5">
    <location>
        <begin position="4"/>
        <end position="92"/>
    </location>
</feature>
<proteinExistence type="inferred from homology"/>
<dbReference type="FunCoup" id="C4V9J4">
    <property type="interactions" value="50"/>
</dbReference>
<dbReference type="HOGENOM" id="CLU_018398_6_2_1"/>
<evidence type="ECO:0000256" key="4">
    <source>
        <dbReference type="ARBA" id="ARBA00022691"/>
    </source>
</evidence>
<dbReference type="InterPro" id="IPR002052">
    <property type="entry name" value="DNA_methylase_N6_adenine_CS"/>
</dbReference>